<evidence type="ECO:0000313" key="2">
    <source>
        <dbReference type="EMBL" id="PPE75215.1"/>
    </source>
</evidence>
<reference evidence="2 3" key="1">
    <citation type="submission" date="2018-02" db="EMBL/GenBank/DDBJ databases">
        <title>Genome sequencing of Solimonas sp. HR-BB.</title>
        <authorList>
            <person name="Lee Y."/>
            <person name="Jeon C.O."/>
        </authorList>
    </citation>
    <scope>NUCLEOTIDE SEQUENCE [LARGE SCALE GENOMIC DNA]</scope>
    <source>
        <strain evidence="2 3">HR-BB</strain>
    </source>
</reference>
<dbReference type="EMBL" id="PSNW01000002">
    <property type="protein sequence ID" value="PPE75215.1"/>
    <property type="molecule type" value="Genomic_DNA"/>
</dbReference>
<feature type="transmembrane region" description="Helical" evidence="1">
    <location>
        <begin position="12"/>
        <end position="34"/>
    </location>
</feature>
<keyword evidence="1" id="KW-1133">Transmembrane helix</keyword>
<keyword evidence="1" id="KW-0472">Membrane</keyword>
<accession>A0A2S5TJR5</accession>
<sequence>MVEEGQVLSIAHTIQLAVAPVFLLAGIGSMLGVLTNRMARVIDKARKLEERVPPPSDPATPDIARDAELGVLARRARYLQLAIGACVGCALLVALVVVILFISAVLDLNAFAVVAMLFIAAMLAFIFGLLCFMREIHLGLIHLRIGPRPRV</sequence>
<protein>
    <submittedName>
        <fullName evidence="2">DUF2721 domain-containing protein</fullName>
    </submittedName>
</protein>
<dbReference type="InterPro" id="IPR021279">
    <property type="entry name" value="DUF2721"/>
</dbReference>
<feature type="transmembrane region" description="Helical" evidence="1">
    <location>
        <begin position="110"/>
        <end position="132"/>
    </location>
</feature>
<dbReference type="OrthoDB" id="5465259at2"/>
<comment type="caution">
    <text evidence="2">The sequence shown here is derived from an EMBL/GenBank/DDBJ whole genome shotgun (WGS) entry which is preliminary data.</text>
</comment>
<evidence type="ECO:0000256" key="1">
    <source>
        <dbReference type="SAM" id="Phobius"/>
    </source>
</evidence>
<proteinExistence type="predicted"/>
<feature type="transmembrane region" description="Helical" evidence="1">
    <location>
        <begin position="81"/>
        <end position="104"/>
    </location>
</feature>
<dbReference type="Proteomes" id="UP000238220">
    <property type="component" value="Unassembled WGS sequence"/>
</dbReference>
<evidence type="ECO:0000313" key="3">
    <source>
        <dbReference type="Proteomes" id="UP000238220"/>
    </source>
</evidence>
<name>A0A2S5TJR5_9GAMM</name>
<keyword evidence="3" id="KW-1185">Reference proteome</keyword>
<dbReference type="Pfam" id="PF11026">
    <property type="entry name" value="DUF2721"/>
    <property type="match status" value="1"/>
</dbReference>
<dbReference type="AlphaFoldDB" id="A0A2S5TJR5"/>
<dbReference type="RefSeq" id="WP_104229441.1">
    <property type="nucleotide sequence ID" value="NZ_PSNW01000002.1"/>
</dbReference>
<organism evidence="2 3">
    <name type="scientific">Solimonas fluminis</name>
    <dbReference type="NCBI Taxonomy" id="2086571"/>
    <lineage>
        <taxon>Bacteria</taxon>
        <taxon>Pseudomonadati</taxon>
        <taxon>Pseudomonadota</taxon>
        <taxon>Gammaproteobacteria</taxon>
        <taxon>Nevskiales</taxon>
        <taxon>Nevskiaceae</taxon>
        <taxon>Solimonas</taxon>
    </lineage>
</organism>
<gene>
    <name evidence="2" type="ORF">C3942_05945</name>
</gene>
<keyword evidence="1" id="KW-0812">Transmembrane</keyword>